<feature type="region of interest" description="Disordered" evidence="2">
    <location>
        <begin position="572"/>
        <end position="629"/>
    </location>
</feature>
<proteinExistence type="predicted"/>
<evidence type="ECO:0000313" key="4">
    <source>
        <dbReference type="Proteomes" id="UP000246740"/>
    </source>
</evidence>
<evidence type="ECO:0000256" key="2">
    <source>
        <dbReference type="SAM" id="MobiDB-lite"/>
    </source>
</evidence>
<gene>
    <name evidence="3" type="ORF">BCV70DRAFT_184590</name>
</gene>
<dbReference type="GO" id="GO:0005737">
    <property type="term" value="C:cytoplasm"/>
    <property type="evidence" value="ECO:0007669"/>
    <property type="project" value="TreeGrafter"/>
</dbReference>
<evidence type="ECO:0000313" key="3">
    <source>
        <dbReference type="EMBL" id="PWZ03556.1"/>
    </source>
</evidence>
<reference evidence="3 4" key="1">
    <citation type="journal article" date="2018" name="Mol. Biol. Evol.">
        <title>Broad Genomic Sampling Reveals a Smut Pathogenic Ancestry of the Fungal Clade Ustilaginomycotina.</title>
        <authorList>
            <person name="Kijpornyongpan T."/>
            <person name="Mondo S.J."/>
            <person name="Barry K."/>
            <person name="Sandor L."/>
            <person name="Lee J."/>
            <person name="Lipzen A."/>
            <person name="Pangilinan J."/>
            <person name="LaButti K."/>
            <person name="Hainaut M."/>
            <person name="Henrissat B."/>
            <person name="Grigoriev I.V."/>
            <person name="Spatafora J.W."/>
            <person name="Aime M.C."/>
        </authorList>
    </citation>
    <scope>NUCLEOTIDE SEQUENCE [LARGE SCALE GENOMIC DNA]</scope>
    <source>
        <strain evidence="3 4">MCA 3645</strain>
    </source>
</reference>
<dbReference type="Pfam" id="PF13540">
    <property type="entry name" value="RCC1_2"/>
    <property type="match status" value="1"/>
</dbReference>
<dbReference type="SUPFAM" id="SSF81383">
    <property type="entry name" value="F-box domain"/>
    <property type="match status" value="1"/>
</dbReference>
<dbReference type="InParanoid" id="A0A317XZ36"/>
<dbReference type="EMBL" id="KZ819188">
    <property type="protein sequence ID" value="PWZ03556.1"/>
    <property type="molecule type" value="Genomic_DNA"/>
</dbReference>
<dbReference type="InterPro" id="IPR036047">
    <property type="entry name" value="F-box-like_dom_sf"/>
</dbReference>
<dbReference type="InterPro" id="IPR000408">
    <property type="entry name" value="Reg_chr_condens"/>
</dbReference>
<dbReference type="Proteomes" id="UP000246740">
    <property type="component" value="Unassembled WGS sequence"/>
</dbReference>
<feature type="repeat" description="RCC1" evidence="1">
    <location>
        <begin position="161"/>
        <end position="216"/>
    </location>
</feature>
<dbReference type="PROSITE" id="PS00626">
    <property type="entry name" value="RCC1_2"/>
    <property type="match status" value="1"/>
</dbReference>
<dbReference type="GO" id="GO:0005085">
    <property type="term" value="F:guanyl-nucleotide exchange factor activity"/>
    <property type="evidence" value="ECO:0007669"/>
    <property type="project" value="TreeGrafter"/>
</dbReference>
<dbReference type="InterPro" id="IPR051553">
    <property type="entry name" value="Ran_GTPase-activating"/>
</dbReference>
<sequence length="665" mass="72269">MSKNALSSVGPTASTTKNPLDLPFSIVVDNLLPLLDNRDLAALRLVSRHARELTDDEVLWKRKTMADFRFPAHATARVGGWRNLYRGLSRPKAYVWGDSGNGRLGLSARDIDLSVRRDVQVSGGIPYPYPLASLGASAATTGSLVEIVAGGWSFHARTSAGKVWFWGTMAGDEFAGPHSTSREPGLPVPIPRLLEPLPPVISLSGGRSHAVALTDKGDVLEWKAWGTVWKLEGFPDSVTTPTAPAPETATNSQRTNIKQLEAGWSFSAILTHDGEIWLWYSDWSFDAYRSAYFAGNELLALHYLPPQGHENDLVFPLPINPIQLPSLPADSIDPPGASPTIVQIAAGEDFVIARTDRGTVHRLDLHLPSAPTADEWPLIRQLQERLGPDTWDLPTRIQRARLDFFLTHTANWESLDQFSRPQELPGFQAEWLQSLLRDQGPVAQIGGVSHVSAHFRHFVTFHSIAGGRNEVVEAMNDATVVLLGAAGSSAPTLIPELQARGVIKVTMGDYHFGALTSDGSVLTWGQFSKGALGNWTRPSSSPAEAGAGPHDGSAEGDGWSWNTFISLPSRILRGPGRPRVGHAGRGAATPSVHRSAQPENQNNVDRPTHIHFPTSQSKPNTAAREGGQDLQCAQQQTQRQTFAYDIAFAGWHSSALVLDLDQCRT</sequence>
<dbReference type="InterPro" id="IPR009091">
    <property type="entry name" value="RCC1/BLIP-II"/>
</dbReference>
<dbReference type="STRING" id="1882483.A0A317XZ36"/>
<accession>A0A317XZ36</accession>
<feature type="region of interest" description="Disordered" evidence="2">
    <location>
        <begin position="535"/>
        <end position="557"/>
    </location>
</feature>
<dbReference type="AlphaFoldDB" id="A0A317XZ36"/>
<evidence type="ECO:0000256" key="1">
    <source>
        <dbReference type="PROSITE-ProRule" id="PRU00235"/>
    </source>
</evidence>
<dbReference type="Gene3D" id="2.130.10.30">
    <property type="entry name" value="Regulator of chromosome condensation 1/beta-lactamase-inhibitor protein II"/>
    <property type="match status" value="2"/>
</dbReference>
<name>A0A317XZ36_9BASI</name>
<protein>
    <submittedName>
        <fullName evidence="3">RCC1/BLIP-II</fullName>
    </submittedName>
</protein>
<keyword evidence="4" id="KW-1185">Reference proteome</keyword>
<feature type="compositionally biased region" description="Polar residues" evidence="2">
    <location>
        <begin position="592"/>
        <end position="605"/>
    </location>
</feature>
<dbReference type="PANTHER" id="PTHR45982:SF3">
    <property type="entry name" value="F-BOX PROTEIN POF9"/>
    <property type="match status" value="1"/>
</dbReference>
<organism evidence="3 4">
    <name type="scientific">Testicularia cyperi</name>
    <dbReference type="NCBI Taxonomy" id="1882483"/>
    <lineage>
        <taxon>Eukaryota</taxon>
        <taxon>Fungi</taxon>
        <taxon>Dikarya</taxon>
        <taxon>Basidiomycota</taxon>
        <taxon>Ustilaginomycotina</taxon>
        <taxon>Ustilaginomycetes</taxon>
        <taxon>Ustilaginales</taxon>
        <taxon>Anthracoideaceae</taxon>
        <taxon>Testicularia</taxon>
    </lineage>
</organism>
<dbReference type="PANTHER" id="PTHR45982">
    <property type="entry name" value="REGULATOR OF CHROMOSOME CONDENSATION"/>
    <property type="match status" value="1"/>
</dbReference>
<dbReference type="OrthoDB" id="61110at2759"/>
<dbReference type="PROSITE" id="PS50012">
    <property type="entry name" value="RCC1_3"/>
    <property type="match status" value="1"/>
</dbReference>
<dbReference type="SUPFAM" id="SSF50985">
    <property type="entry name" value="RCC1/BLIP-II"/>
    <property type="match status" value="1"/>
</dbReference>